<reference evidence="2 3" key="1">
    <citation type="submission" date="2020-03" db="EMBL/GenBank/DDBJ databases">
        <title>Sphingomonas sp. nov., isolated from fish.</title>
        <authorList>
            <person name="Hyun D.-W."/>
            <person name="Bae J.-W."/>
        </authorList>
    </citation>
    <scope>NUCLEOTIDE SEQUENCE [LARGE SCALE GENOMIC DNA]</scope>
    <source>
        <strain evidence="2 3">HDW15B</strain>
    </source>
</reference>
<sequence>MGGTFSEWQPRYAEHTIATFPVKEKRPAVKNYLKLGLLYSSQLAIKFPEAESFGFACRHNRITVLDVDCSDERLLADAMDEFGTSPFVVRSGSGNFQVWYRHGGERRKVRPDPSRPIDILGDGFVVAPPSRGTKGYYSIIEGCLDDLARLPRMRHSTVARCDPAAVCAAGLVGAGQRNDQLWTACMKRASSCGSFDELLEIGMHLNQAEFYEPLPADEVLKVVASAWQKECTGENWFGRGARVVWATEDIDTLLRNDPDAFILLTILKRHHWGPRKFVIANAMADTMPGGGWSRKRFAATRHRLERMGVIQEHRPASRQHGPALYQFKGGRR</sequence>
<dbReference type="InterPro" id="IPR015330">
    <property type="entry name" value="DNA_primase/pol_bifunc_N"/>
</dbReference>
<name>A0A6G7YPH8_9SPHN</name>
<dbReference type="KEGG" id="spii:G7077_06785"/>
<keyword evidence="3" id="KW-1185">Reference proteome</keyword>
<organism evidence="2 3">
    <name type="scientific">Sphingomonas piscis</name>
    <dbReference type="NCBI Taxonomy" id="2714943"/>
    <lineage>
        <taxon>Bacteria</taxon>
        <taxon>Pseudomonadati</taxon>
        <taxon>Pseudomonadota</taxon>
        <taxon>Alphaproteobacteria</taxon>
        <taxon>Sphingomonadales</taxon>
        <taxon>Sphingomonadaceae</taxon>
        <taxon>Sphingomonas</taxon>
    </lineage>
</organism>
<evidence type="ECO:0000313" key="3">
    <source>
        <dbReference type="Proteomes" id="UP000503222"/>
    </source>
</evidence>
<dbReference type="Proteomes" id="UP000503222">
    <property type="component" value="Chromosome"/>
</dbReference>
<dbReference type="AlphaFoldDB" id="A0A6G7YPH8"/>
<protein>
    <recommendedName>
        <fullName evidence="1">DNA primase/polymerase bifunctional N-terminal domain-containing protein</fullName>
    </recommendedName>
</protein>
<gene>
    <name evidence="2" type="ORF">G7077_06785</name>
</gene>
<evidence type="ECO:0000259" key="1">
    <source>
        <dbReference type="Pfam" id="PF09250"/>
    </source>
</evidence>
<dbReference type="Pfam" id="PF09250">
    <property type="entry name" value="Prim-Pol"/>
    <property type="match status" value="1"/>
</dbReference>
<feature type="domain" description="DNA primase/polymerase bifunctional N-terminal" evidence="1">
    <location>
        <begin position="11"/>
        <end position="152"/>
    </location>
</feature>
<accession>A0A6G7YPH8</accession>
<proteinExistence type="predicted"/>
<evidence type="ECO:0000313" key="2">
    <source>
        <dbReference type="EMBL" id="QIK78644.1"/>
    </source>
</evidence>
<dbReference type="EMBL" id="CP049869">
    <property type="protein sequence ID" value="QIK78644.1"/>
    <property type="molecule type" value="Genomic_DNA"/>
</dbReference>
<dbReference type="RefSeq" id="WP_166411037.1">
    <property type="nucleotide sequence ID" value="NZ_CP049869.1"/>
</dbReference>
<dbReference type="SUPFAM" id="SSF56747">
    <property type="entry name" value="Prim-pol domain"/>
    <property type="match status" value="1"/>
</dbReference>